<protein>
    <recommendedName>
        <fullName evidence="1">ApeI dehydratase-like domain-containing protein</fullName>
    </recommendedName>
</protein>
<reference evidence="2 3" key="1">
    <citation type="submission" date="2015-04" db="EMBL/GenBank/DDBJ databases">
        <title>Whole genome shotgun sequence of Flavihumibacter petaseus NBRC 106054.</title>
        <authorList>
            <person name="Miyazawa S."/>
            <person name="Hosoyama A."/>
            <person name="Hashimoto M."/>
            <person name="Noguchi M."/>
            <person name="Tsuchikane K."/>
            <person name="Ohji S."/>
            <person name="Yamazoe A."/>
            <person name="Ichikawa N."/>
            <person name="Kimura A."/>
            <person name="Fujita N."/>
        </authorList>
    </citation>
    <scope>NUCLEOTIDE SEQUENCE [LARGE SCALE GENOMIC DNA]</scope>
    <source>
        <strain evidence="2 3">NBRC 106054</strain>
    </source>
</reference>
<dbReference type="SUPFAM" id="SSF54637">
    <property type="entry name" value="Thioesterase/thiol ester dehydrase-isomerase"/>
    <property type="match status" value="1"/>
</dbReference>
<evidence type="ECO:0000259" key="1">
    <source>
        <dbReference type="Pfam" id="PF22818"/>
    </source>
</evidence>
<dbReference type="GO" id="GO:0016829">
    <property type="term" value="F:lyase activity"/>
    <property type="evidence" value="ECO:0007669"/>
    <property type="project" value="UniProtKB-KW"/>
</dbReference>
<dbReference type="Proteomes" id="UP000033121">
    <property type="component" value="Unassembled WGS sequence"/>
</dbReference>
<dbReference type="Gene3D" id="3.10.129.10">
    <property type="entry name" value="Hotdog Thioesterase"/>
    <property type="match status" value="1"/>
</dbReference>
<dbReference type="OrthoDB" id="9772788at2"/>
<dbReference type="STRING" id="1220578.FPE01S_01_10920"/>
<dbReference type="RefSeq" id="WP_052955530.1">
    <property type="nucleotide sequence ID" value="NZ_BBWV01000001.1"/>
</dbReference>
<dbReference type="Pfam" id="PF22818">
    <property type="entry name" value="ApeI-like"/>
    <property type="match status" value="1"/>
</dbReference>
<organism evidence="2 3">
    <name type="scientific">Flavihumibacter petaseus NBRC 106054</name>
    <dbReference type="NCBI Taxonomy" id="1220578"/>
    <lineage>
        <taxon>Bacteria</taxon>
        <taxon>Pseudomonadati</taxon>
        <taxon>Bacteroidota</taxon>
        <taxon>Chitinophagia</taxon>
        <taxon>Chitinophagales</taxon>
        <taxon>Chitinophagaceae</taxon>
        <taxon>Flavihumibacter</taxon>
    </lineage>
</organism>
<gene>
    <name evidence="2" type="ORF">FPE01S_01_10920</name>
</gene>
<name>A0A0E9MWW6_9BACT</name>
<dbReference type="InterPro" id="IPR054545">
    <property type="entry name" value="ApeI-like"/>
</dbReference>
<comment type="caution">
    <text evidence="2">The sequence shown here is derived from an EMBL/GenBank/DDBJ whole genome shotgun (WGS) entry which is preliminary data.</text>
</comment>
<keyword evidence="3" id="KW-1185">Reference proteome</keyword>
<evidence type="ECO:0000313" key="2">
    <source>
        <dbReference type="EMBL" id="GAO42079.1"/>
    </source>
</evidence>
<feature type="domain" description="ApeI dehydratase-like" evidence="1">
    <location>
        <begin position="16"/>
        <end position="92"/>
    </location>
</feature>
<proteinExistence type="predicted"/>
<evidence type="ECO:0000313" key="3">
    <source>
        <dbReference type="Proteomes" id="UP000033121"/>
    </source>
</evidence>
<accession>A0A0E9MWW6</accession>
<dbReference type="AlphaFoldDB" id="A0A0E9MWW6"/>
<sequence length="125" mass="13796">MIVNGQICGISNLQENGGVITAEIQWHPEHAVFAGHFPGQPVVPGVCMMQLVQEILEVARQQKLLLVSAANIKFLNFIDPRVHGNVNLDIKVVKEAEGLTQINANLFAGDVTFFKYQAAYRQIIV</sequence>
<dbReference type="EMBL" id="BBWV01000001">
    <property type="protein sequence ID" value="GAO42079.1"/>
    <property type="molecule type" value="Genomic_DNA"/>
</dbReference>
<dbReference type="InterPro" id="IPR029069">
    <property type="entry name" value="HotDog_dom_sf"/>
</dbReference>